<dbReference type="InterPro" id="IPR029044">
    <property type="entry name" value="Nucleotide-diphossugar_trans"/>
</dbReference>
<sequence length="557" mass="60806">MTAEVAAGSPAEPAAAADTAAADAAAADTAARPPALLAAITVLDGTADLEHTRQALLAQGDPSWQWLIVTVGDRALFDEVAAATATEPRIEVIDGSTLSRAQAAMAALDVAHADFLLRLDAGDFLDPGLVGRVRELDAESWGYTDEGLPYADGTGMLRWFKPDFCPELLRSQPYLVRTAILPTAVVRRLGGLSAAGASAQWYDLVLRVADELGPAVHITGPYYLRAAEAEPQPAPWLDGTPEDRCRVLARHCDATGIAVTQVSPVTVRGRELGQRLHRRLTQTPRVSVVIPTRGGSSVIYGLRRCHVVELVESMWTDDRYPNLELVIVYDDETPAEVLQQLRELTDGEVVLVPFHGEFHYSRKCNIGAIEATGDYLCLLNDDMRVVTPDWLHEMVSLLDDPEVGAVGPKLLFADGSLQHAGHVYNGGSAGHLLFNAPGDTIDMAGLAQLTGERMGVTGACLLMRRADYLELGGLSELFPLNFNDVDLCLKIVDAGFRILYTPHAVLDHYESQTRQARIDPKEVAQMERRWRVIMHHDRVLNPLDRLPVMPRPDVMEF</sequence>
<name>A0A849A705_9ACTN</name>
<keyword evidence="2" id="KW-1185">Reference proteome</keyword>
<dbReference type="PANTHER" id="PTHR43179:SF7">
    <property type="entry name" value="RHAMNOSYLTRANSFERASE WBBL"/>
    <property type="match status" value="1"/>
</dbReference>
<evidence type="ECO:0000313" key="1">
    <source>
        <dbReference type="EMBL" id="NNG36285.1"/>
    </source>
</evidence>
<gene>
    <name evidence="1" type="ORF">HKD39_11275</name>
</gene>
<organism evidence="1 2">
    <name type="scientific">Nakamurella aerolata</name>
    <dbReference type="NCBI Taxonomy" id="1656892"/>
    <lineage>
        <taxon>Bacteria</taxon>
        <taxon>Bacillati</taxon>
        <taxon>Actinomycetota</taxon>
        <taxon>Actinomycetes</taxon>
        <taxon>Nakamurellales</taxon>
        <taxon>Nakamurellaceae</taxon>
        <taxon>Nakamurella</taxon>
    </lineage>
</organism>
<proteinExistence type="predicted"/>
<keyword evidence="1" id="KW-0808">Transferase</keyword>
<dbReference type="EMBL" id="JABEND010000005">
    <property type="protein sequence ID" value="NNG36285.1"/>
    <property type="molecule type" value="Genomic_DNA"/>
</dbReference>
<accession>A0A849A705</accession>
<evidence type="ECO:0000313" key="2">
    <source>
        <dbReference type="Proteomes" id="UP000562984"/>
    </source>
</evidence>
<comment type="caution">
    <text evidence="1">The sequence shown here is derived from an EMBL/GenBank/DDBJ whole genome shotgun (WGS) entry which is preliminary data.</text>
</comment>
<dbReference type="RefSeq" id="WP_171199946.1">
    <property type="nucleotide sequence ID" value="NZ_JABEND010000005.1"/>
</dbReference>
<dbReference type="PANTHER" id="PTHR43179">
    <property type="entry name" value="RHAMNOSYLTRANSFERASE WBBL"/>
    <property type="match status" value="1"/>
</dbReference>
<reference evidence="1 2" key="1">
    <citation type="submission" date="2020-05" db="EMBL/GenBank/DDBJ databases">
        <title>Nakamurella sp. DB0629 isolated from air conditioner.</title>
        <authorList>
            <person name="Kim D.H."/>
            <person name="Kim D.-U."/>
        </authorList>
    </citation>
    <scope>NUCLEOTIDE SEQUENCE [LARGE SCALE GENOMIC DNA]</scope>
    <source>
        <strain evidence="1 2">DB0629</strain>
    </source>
</reference>
<protein>
    <submittedName>
        <fullName evidence="1">Glycosyltransferase</fullName>
    </submittedName>
</protein>
<dbReference type="SUPFAM" id="SSF53448">
    <property type="entry name" value="Nucleotide-diphospho-sugar transferases"/>
    <property type="match status" value="2"/>
</dbReference>
<dbReference type="Pfam" id="PF13641">
    <property type="entry name" value="Glyco_tranf_2_3"/>
    <property type="match status" value="1"/>
</dbReference>
<dbReference type="AlphaFoldDB" id="A0A849A705"/>
<dbReference type="Gene3D" id="3.90.550.10">
    <property type="entry name" value="Spore Coat Polysaccharide Biosynthesis Protein SpsA, Chain A"/>
    <property type="match status" value="2"/>
</dbReference>
<dbReference type="Proteomes" id="UP000562984">
    <property type="component" value="Unassembled WGS sequence"/>
</dbReference>
<dbReference type="GO" id="GO:0016740">
    <property type="term" value="F:transferase activity"/>
    <property type="evidence" value="ECO:0007669"/>
    <property type="project" value="UniProtKB-KW"/>
</dbReference>